<keyword evidence="1" id="KW-0227">DNA damage</keyword>
<dbReference type="EMBL" id="NFHO01000004">
    <property type="protein sequence ID" value="OUN43344.1"/>
    <property type="molecule type" value="Genomic_DNA"/>
</dbReference>
<dbReference type="Pfam" id="PF12705">
    <property type="entry name" value="PDDEXK_1"/>
    <property type="match status" value="1"/>
</dbReference>
<evidence type="ECO:0000259" key="4">
    <source>
        <dbReference type="Pfam" id="PF12705"/>
    </source>
</evidence>
<dbReference type="eggNOG" id="COG2887">
    <property type="taxonomic scope" value="Bacteria"/>
</dbReference>
<organism evidence="5 6">
    <name type="scientific">Enorma massiliensis</name>
    <dbReference type="NCBI Taxonomy" id="1472761"/>
    <lineage>
        <taxon>Bacteria</taxon>
        <taxon>Bacillati</taxon>
        <taxon>Actinomycetota</taxon>
        <taxon>Coriobacteriia</taxon>
        <taxon>Coriobacteriales</taxon>
        <taxon>Coriobacteriaceae</taxon>
        <taxon>Enorma</taxon>
    </lineage>
</organism>
<keyword evidence="2" id="KW-0067">ATP-binding</keyword>
<sequence>MSIQIDRIPLSVQLGVEELRALEGLLESSGRVTLIVPDFGVRDACRRALADAGCGVGIDVTTPDGWIQSLWELMGDGRRIVSGAQRRLLATRSLLCDREEGSMRGEGAASAGSACGEGMASARGAQSEVSAPVEHAAEDFCTPGMIKMIARAARLYLPYIERRADRATCSASERRIVRALERYARSLQDLGLIEGSSAAAVLSEGLAERLPACAGAVVLRGVHELPEYLLELIGAVASGGTVRIVLELEAAAEAEALAQRFGVAAHGVAALAQLSAGDASRPGIPLRFAEVCGPSAREAAYGLIVSAAAREARGAESACPAPAVAVAAPDPAGMFRDLAPRLAAQGIASSLEVRLAFRDTRAGQAVAALSDFLERVNGEEASAWWPAPEIPDWIRSPFSGLASGASRIARMLDTRLRKTRSLTKKTLVRELDSLQSRELNRERELAERGGRERRPIAVKAVVDALDDGAYSRAFQLMAACASSAPLAAFGAEGLAAKQMELAALEAAQAFMNEARELGVAESQAYLALPELTVRYAQQLAPRSSEGECPDGSCASQAQPTVAFRSLDALASSTPASSAVAFLLDADASSYPLAERDTPLTLLAEKLECAGISAQPAERQRVRFRHAAESAQVAVFGYVANDRQAEERYPALAYAEAKAAAGERGQGACVLGLPLAIEGAAAALDGAPAPCAAAKRALDAIDCTLGKLPNEGALFANLDLAGGVGARRDAVGAAGEHSLAPELNRFLLLPERSLGSRTVPRTLSASQIENYLACPYRWLVSNRAATRRLDVGFGPIEMGNFVHDVMQRFHERLIDEGLMRVRPETVDACLVQMDQAFIEIRADHLRGKYTHGKYAREERPRAIRGPLVPLDELERNRLDAMLSKLHEVVRYEADMLSIFTPSQFEYSFDKEGVTYAGRALGGRIDRIDTAEDAGFGERFVVIDYKNRASVRELGCPDPTMMLDEGEELPQGWLPGRDADRAPKVQTLIYAQALEHLGAGSAQGAVYFATRGPEVAGAVADSLTASEPPAFPHDAVSGYPGVKPPRSRTAKHDGFLKFKTLLDTVEEGVARELDALEAGAIAPRPAADSCSFCPLTMCEKRR</sequence>
<keyword evidence="2" id="KW-0347">Helicase</keyword>
<reference evidence="6" key="1">
    <citation type="submission" date="2017-04" db="EMBL/GenBank/DDBJ databases">
        <title>Function of individual gut microbiota members based on whole genome sequencing of pure cultures obtained from chicken caecum.</title>
        <authorList>
            <person name="Medvecky M."/>
            <person name="Cejkova D."/>
            <person name="Polansky O."/>
            <person name="Karasova D."/>
            <person name="Kubasova T."/>
            <person name="Cizek A."/>
            <person name="Rychlik I."/>
        </authorList>
    </citation>
    <scope>NUCLEOTIDE SEQUENCE [LARGE SCALE GENOMIC DNA]</scope>
    <source>
        <strain evidence="6">An70</strain>
    </source>
</reference>
<dbReference type="AlphaFoldDB" id="A0A1Y3U3I2"/>
<evidence type="ECO:0000256" key="2">
    <source>
        <dbReference type="ARBA" id="ARBA00022806"/>
    </source>
</evidence>
<keyword evidence="6" id="KW-1185">Reference proteome</keyword>
<comment type="caution">
    <text evidence="5">The sequence shown here is derived from an EMBL/GenBank/DDBJ whole genome shotgun (WGS) entry which is preliminary data.</text>
</comment>
<dbReference type="GO" id="GO:0006281">
    <property type="term" value="P:DNA repair"/>
    <property type="evidence" value="ECO:0007669"/>
    <property type="project" value="UniProtKB-KW"/>
</dbReference>
<accession>A0A1Y3U3I2</accession>
<gene>
    <name evidence="5" type="ORF">B5G21_04190</name>
</gene>
<evidence type="ECO:0000313" key="5">
    <source>
        <dbReference type="EMBL" id="OUN43344.1"/>
    </source>
</evidence>
<keyword evidence="2" id="KW-0547">Nucleotide-binding</keyword>
<evidence type="ECO:0000313" key="6">
    <source>
        <dbReference type="Proteomes" id="UP000196560"/>
    </source>
</evidence>
<dbReference type="InterPro" id="IPR038726">
    <property type="entry name" value="PDDEXK_AddAB-type"/>
</dbReference>
<dbReference type="STRING" id="1118060.GCA_000311845_00635"/>
<dbReference type="Proteomes" id="UP000196560">
    <property type="component" value="Unassembled WGS sequence"/>
</dbReference>
<dbReference type="RefSeq" id="WP_087186160.1">
    <property type="nucleotide sequence ID" value="NZ_NFHO01000004.1"/>
</dbReference>
<evidence type="ECO:0000256" key="1">
    <source>
        <dbReference type="ARBA" id="ARBA00022763"/>
    </source>
</evidence>
<dbReference type="GO" id="GO:0004386">
    <property type="term" value="F:helicase activity"/>
    <property type="evidence" value="ECO:0007669"/>
    <property type="project" value="UniProtKB-KW"/>
</dbReference>
<protein>
    <recommendedName>
        <fullName evidence="4">PD-(D/E)XK endonuclease-like domain-containing protein</fullName>
    </recommendedName>
</protein>
<proteinExistence type="predicted"/>
<keyword evidence="3" id="KW-0234">DNA repair</keyword>
<name>A0A1Y3U3I2_9ACTN</name>
<evidence type="ECO:0000256" key="3">
    <source>
        <dbReference type="ARBA" id="ARBA00023204"/>
    </source>
</evidence>
<keyword evidence="2" id="KW-0378">Hydrolase</keyword>
<feature type="domain" description="PD-(D/E)XK endonuclease-like" evidence="4">
    <location>
        <begin position="761"/>
        <end position="1094"/>
    </location>
</feature>